<dbReference type="EMBL" id="JAEHOI010000011">
    <property type="protein sequence ID" value="MBK0422452.1"/>
    <property type="molecule type" value="Genomic_DNA"/>
</dbReference>
<evidence type="ECO:0000313" key="1">
    <source>
        <dbReference type="EMBL" id="MBK0422452.1"/>
    </source>
</evidence>
<protein>
    <submittedName>
        <fullName evidence="1">Uncharacterized protein</fullName>
    </submittedName>
</protein>
<dbReference type="RefSeq" id="WP_200132661.1">
    <property type="nucleotide sequence ID" value="NZ_JAEHOI010000011.1"/>
</dbReference>
<accession>A0A934QFF5</accession>
<comment type="caution">
    <text evidence="1">The sequence shown here is derived from an EMBL/GenBank/DDBJ whole genome shotgun (WGS) entry which is preliminary data.</text>
</comment>
<organism evidence="1 2">
    <name type="scientific">Leucobacter edaphi</name>
    <dbReference type="NCBI Taxonomy" id="2796472"/>
    <lineage>
        <taxon>Bacteria</taxon>
        <taxon>Bacillati</taxon>
        <taxon>Actinomycetota</taxon>
        <taxon>Actinomycetes</taxon>
        <taxon>Micrococcales</taxon>
        <taxon>Microbacteriaceae</taxon>
        <taxon>Leucobacter</taxon>
    </lineage>
</organism>
<evidence type="ECO:0000313" key="2">
    <source>
        <dbReference type="Proteomes" id="UP000618733"/>
    </source>
</evidence>
<proteinExistence type="predicted"/>
<dbReference type="AlphaFoldDB" id="A0A934QFF5"/>
<name>A0A934QFF5_9MICO</name>
<reference evidence="1" key="1">
    <citation type="submission" date="2020-12" db="EMBL/GenBank/DDBJ databases">
        <title>Leucobacter sp. CAS2, isolated from Chromium sludge.</title>
        <authorList>
            <person name="Xu Z."/>
        </authorList>
    </citation>
    <scope>NUCLEOTIDE SEQUENCE</scope>
    <source>
        <strain evidence="1">CSA2</strain>
    </source>
</reference>
<keyword evidence="2" id="KW-1185">Reference proteome</keyword>
<dbReference type="Proteomes" id="UP000618733">
    <property type="component" value="Unassembled WGS sequence"/>
</dbReference>
<sequence>MKSLKIDLEVEDPNEPPAIDVHYEWTQFALWMSGKYGYGNLDGHEIGLSAELVQDLCEWGDRADAVFPADDPASFELSDGFLQEGYELAQRVRAELPAEWVVTAWNPVLGSNVELSLES</sequence>
<gene>
    <name evidence="1" type="ORF">JD292_10250</name>
</gene>